<dbReference type="InterPro" id="IPR003156">
    <property type="entry name" value="DHHA1_dom"/>
</dbReference>
<dbReference type="Proteomes" id="UP000009875">
    <property type="component" value="Unassembled WGS sequence"/>
</dbReference>
<dbReference type="Pfam" id="PF01368">
    <property type="entry name" value="DHH"/>
    <property type="match status" value="1"/>
</dbReference>
<dbReference type="HOGENOM" id="CLU_039720_1_0_9"/>
<evidence type="ECO:0000259" key="2">
    <source>
        <dbReference type="Pfam" id="PF02272"/>
    </source>
</evidence>
<evidence type="ECO:0008006" key="5">
    <source>
        <dbReference type="Google" id="ProtNLM"/>
    </source>
</evidence>
<keyword evidence="4" id="KW-1185">Reference proteome</keyword>
<dbReference type="eggNOG" id="COG0618">
    <property type="taxonomic scope" value="Bacteria"/>
</dbReference>
<dbReference type="GO" id="GO:0003676">
    <property type="term" value="F:nucleic acid binding"/>
    <property type="evidence" value="ECO:0007669"/>
    <property type="project" value="InterPro"/>
</dbReference>
<reference evidence="3 4" key="1">
    <citation type="submission" date="2012-09" db="EMBL/GenBank/DDBJ databases">
        <title>The Genome Sequence of Alloiococcus otitis ATCC 51267.</title>
        <authorList>
            <consortium name="The Broad Institute Genome Sequencing Platform"/>
            <person name="Earl A."/>
            <person name="Ward D."/>
            <person name="Feldgarden M."/>
            <person name="Gevers D."/>
            <person name="Huys G."/>
            <person name="Walker B."/>
            <person name="Young S.K."/>
            <person name="Zeng Q."/>
            <person name="Gargeya S."/>
            <person name="Fitzgerald M."/>
            <person name="Haas B."/>
            <person name="Abouelleil A."/>
            <person name="Alvarado L."/>
            <person name="Arachchi H.M."/>
            <person name="Berlin A.M."/>
            <person name="Chapman S.B."/>
            <person name="Goldberg J."/>
            <person name="Griggs A."/>
            <person name="Gujja S."/>
            <person name="Hansen M."/>
            <person name="Howarth C."/>
            <person name="Imamovic A."/>
            <person name="Larimer J."/>
            <person name="McCowen C."/>
            <person name="Montmayeur A."/>
            <person name="Murphy C."/>
            <person name="Neiman D."/>
            <person name="Pearson M."/>
            <person name="Priest M."/>
            <person name="Roberts A."/>
            <person name="Saif S."/>
            <person name="Shea T."/>
            <person name="Sisk P."/>
            <person name="Sykes S."/>
            <person name="Wortman J."/>
            <person name="Nusbaum C."/>
            <person name="Birren B."/>
        </authorList>
    </citation>
    <scope>NUCLEOTIDE SEQUENCE [LARGE SCALE GENOMIC DNA]</scope>
    <source>
        <strain evidence="3 4">ATCC 51267</strain>
    </source>
</reference>
<dbReference type="SUPFAM" id="SSF64182">
    <property type="entry name" value="DHH phosphoesterases"/>
    <property type="match status" value="1"/>
</dbReference>
<evidence type="ECO:0000259" key="1">
    <source>
        <dbReference type="Pfam" id="PF01368"/>
    </source>
</evidence>
<dbReference type="PANTHER" id="PTHR47618">
    <property type="entry name" value="BIFUNCTIONAL OLIGORIBONUCLEASE AND PAP PHOSPHATASE NRNA"/>
    <property type="match status" value="1"/>
</dbReference>
<dbReference type="AlphaFoldDB" id="K9EB24"/>
<dbReference type="RefSeq" id="WP_003776082.1">
    <property type="nucleotide sequence ID" value="NZ_JH992957.1"/>
</dbReference>
<accession>K9EB24</accession>
<feature type="domain" description="DHHA1" evidence="2">
    <location>
        <begin position="235"/>
        <end position="318"/>
    </location>
</feature>
<comment type="caution">
    <text evidence="3">The sequence shown here is derived from an EMBL/GenBank/DDBJ whole genome shotgun (WGS) entry which is preliminary data.</text>
</comment>
<dbReference type="STRING" id="883081.HMPREF9698_00024"/>
<name>K9EB24_9LACT</name>
<dbReference type="Pfam" id="PF02272">
    <property type="entry name" value="DHHA1"/>
    <property type="match status" value="1"/>
</dbReference>
<evidence type="ECO:0000313" key="3">
    <source>
        <dbReference type="EMBL" id="EKU94434.1"/>
    </source>
</evidence>
<proteinExistence type="predicted"/>
<dbReference type="Gene3D" id="3.90.1640.10">
    <property type="entry name" value="inorganic pyrophosphatase (n-terminal core)"/>
    <property type="match status" value="1"/>
</dbReference>
<dbReference type="InterPro" id="IPR001667">
    <property type="entry name" value="DDH_dom"/>
</dbReference>
<feature type="domain" description="DDH" evidence="1">
    <location>
        <begin position="21"/>
        <end position="161"/>
    </location>
</feature>
<dbReference type="Gene3D" id="3.10.310.30">
    <property type="match status" value="1"/>
</dbReference>
<dbReference type="InterPro" id="IPR051319">
    <property type="entry name" value="Oligoribo/pAp-PDE_c-di-AMP_PDE"/>
</dbReference>
<dbReference type="PANTHER" id="PTHR47618:SF1">
    <property type="entry name" value="BIFUNCTIONAL OLIGORIBONUCLEASE AND PAP PHOSPHATASE NRNA"/>
    <property type="match status" value="1"/>
</dbReference>
<dbReference type="PATRIC" id="fig|883081.3.peg.25"/>
<gene>
    <name evidence="3" type="ORF">HMPREF9698_00024</name>
</gene>
<sequence>MTQDEQNQLQAILKSIKKADKIIIHRHVRPDPDAIGSQVGLAEIIRANFPDKTVLTAGSGSDHLKFLADFSGVQANEYDDALVIVTDTANIDRIDGRENIDFDQNQVIKIDHHPLDDPYGNLAWVKPSASSCSEMIADFYFAFEDSLTLPDNAARLLYGGIVGDTGRFEFPATTPHTMQVAGRLMESNFDHTDLLNQLYEVSPQVASLNGYVLDQVKVEDGVGAVVIDQAKLQELGLRDADTNAIVNVPRPIAGVLCWGIFVEQTDGSYRCRLRSKGPAINQIAKDHGGGGHPMASGAYAYSHEEIQAIIDQFKQAVKDFQS</sequence>
<evidence type="ECO:0000313" key="4">
    <source>
        <dbReference type="Proteomes" id="UP000009875"/>
    </source>
</evidence>
<organism evidence="3 4">
    <name type="scientific">Alloiococcus otitis ATCC 51267</name>
    <dbReference type="NCBI Taxonomy" id="883081"/>
    <lineage>
        <taxon>Bacteria</taxon>
        <taxon>Bacillati</taxon>
        <taxon>Bacillota</taxon>
        <taxon>Bacilli</taxon>
        <taxon>Lactobacillales</taxon>
        <taxon>Carnobacteriaceae</taxon>
        <taxon>Alloiococcus</taxon>
    </lineage>
</organism>
<protein>
    <recommendedName>
        <fullName evidence="5">Phosphoesterase RecJ domain-containing protein</fullName>
    </recommendedName>
</protein>
<dbReference type="InterPro" id="IPR038763">
    <property type="entry name" value="DHH_sf"/>
</dbReference>
<dbReference type="OrthoDB" id="9803668at2"/>
<dbReference type="EMBL" id="AGXA01000001">
    <property type="protein sequence ID" value="EKU94434.1"/>
    <property type="molecule type" value="Genomic_DNA"/>
</dbReference>